<dbReference type="RefSeq" id="WP_132807803.1">
    <property type="nucleotide sequence ID" value="NZ_SMAK01000015.1"/>
</dbReference>
<evidence type="ECO:0000313" key="3">
    <source>
        <dbReference type="Proteomes" id="UP000295678"/>
    </source>
</evidence>
<organism evidence="2 3">
    <name type="scientific">Tepidamorphus gemmatus</name>
    <dbReference type="NCBI Taxonomy" id="747076"/>
    <lineage>
        <taxon>Bacteria</taxon>
        <taxon>Pseudomonadati</taxon>
        <taxon>Pseudomonadota</taxon>
        <taxon>Alphaproteobacteria</taxon>
        <taxon>Hyphomicrobiales</taxon>
        <taxon>Tepidamorphaceae</taxon>
        <taxon>Tepidamorphus</taxon>
    </lineage>
</organism>
<accession>A0A4R3LVF7</accession>
<comment type="caution">
    <text evidence="2">The sequence shown here is derived from an EMBL/GenBank/DDBJ whole genome shotgun (WGS) entry which is preliminary data.</text>
</comment>
<feature type="transmembrane region" description="Helical" evidence="1">
    <location>
        <begin position="15"/>
        <end position="32"/>
    </location>
</feature>
<sequence>MSALRPGRIHWPSRLLWPLAATVLLAAATFLVSALPGTLLFLLVSHALSGLGYLLAPPESWWLPAALANLAMAAAILPSSLLLTFACPTLRLWLHVAIVAAVAAAAGTAAALGAYAWWFA</sequence>
<keyword evidence="1" id="KW-0812">Transmembrane</keyword>
<keyword evidence="1" id="KW-1133">Transmembrane helix</keyword>
<dbReference type="EMBL" id="SMAK01000015">
    <property type="protein sequence ID" value="TCT04543.1"/>
    <property type="molecule type" value="Genomic_DNA"/>
</dbReference>
<dbReference type="Proteomes" id="UP000295678">
    <property type="component" value="Unassembled WGS sequence"/>
</dbReference>
<evidence type="ECO:0000256" key="1">
    <source>
        <dbReference type="SAM" id="Phobius"/>
    </source>
</evidence>
<keyword evidence="1" id="KW-0472">Membrane</keyword>
<reference evidence="2 3" key="1">
    <citation type="submission" date="2019-03" db="EMBL/GenBank/DDBJ databases">
        <title>Genomic Encyclopedia of Type Strains, Phase IV (KMG-IV): sequencing the most valuable type-strain genomes for metagenomic binning, comparative biology and taxonomic classification.</title>
        <authorList>
            <person name="Goeker M."/>
        </authorList>
    </citation>
    <scope>NUCLEOTIDE SEQUENCE [LARGE SCALE GENOMIC DNA]</scope>
    <source>
        <strain evidence="2 3">DSM 19345</strain>
    </source>
</reference>
<evidence type="ECO:0000313" key="2">
    <source>
        <dbReference type="EMBL" id="TCT04543.1"/>
    </source>
</evidence>
<feature type="transmembrane region" description="Helical" evidence="1">
    <location>
        <begin position="62"/>
        <end position="85"/>
    </location>
</feature>
<feature type="transmembrane region" description="Helical" evidence="1">
    <location>
        <begin position="92"/>
        <end position="118"/>
    </location>
</feature>
<keyword evidence="3" id="KW-1185">Reference proteome</keyword>
<protein>
    <submittedName>
        <fullName evidence="2">Uncharacterized protein</fullName>
    </submittedName>
</protein>
<gene>
    <name evidence="2" type="ORF">EDC22_11523</name>
</gene>
<name>A0A4R3LVF7_9HYPH</name>
<dbReference type="AlphaFoldDB" id="A0A4R3LVF7"/>
<proteinExistence type="predicted"/>